<accession>A0A328APB9</accession>
<name>A0A328APB9_9CAUL</name>
<dbReference type="InterPro" id="IPR006597">
    <property type="entry name" value="Sel1-like"/>
</dbReference>
<dbReference type="RefSeq" id="WP_111513162.1">
    <property type="nucleotide sequence ID" value="NZ_QFYR01000001.1"/>
</dbReference>
<dbReference type="SMART" id="SM00671">
    <property type="entry name" value="SEL1"/>
    <property type="match status" value="3"/>
</dbReference>
<gene>
    <name evidence="4" type="ORF">DJ018_02160</name>
</gene>
<dbReference type="PANTHER" id="PTHR11102:SF160">
    <property type="entry name" value="ERAD-ASSOCIATED E3 UBIQUITIN-PROTEIN LIGASE COMPONENT HRD3"/>
    <property type="match status" value="1"/>
</dbReference>
<dbReference type="SUPFAM" id="SSF47090">
    <property type="entry name" value="PGBD-like"/>
    <property type="match status" value="1"/>
</dbReference>
<dbReference type="SUPFAM" id="SSF81901">
    <property type="entry name" value="HCP-like"/>
    <property type="match status" value="1"/>
</dbReference>
<dbReference type="AlphaFoldDB" id="A0A328APB9"/>
<protein>
    <submittedName>
        <fullName evidence="4">Localization factor PodJS</fullName>
    </submittedName>
</protein>
<feature type="region of interest" description="Disordered" evidence="2">
    <location>
        <begin position="548"/>
        <end position="584"/>
    </location>
</feature>
<dbReference type="InterPro" id="IPR050767">
    <property type="entry name" value="Sel1_AlgK"/>
</dbReference>
<evidence type="ECO:0000256" key="2">
    <source>
        <dbReference type="SAM" id="MobiDB-lite"/>
    </source>
</evidence>
<keyword evidence="5" id="KW-1185">Reference proteome</keyword>
<sequence>MSAGAPWSVKGIDPKAREVAKDLARRSGMTLGEWLNRVILEDDMPEEVSSEAAMPDRPQRSFAEPRLVSGAPVAARPDDFSRVAYALDRLTDRIEASETRTGLAISGVEHSVRQAVARIEAAEREHVAVATRFETAVDRVGSEQARMEERLRRMEAEPAGPRSAEALRVLEQSVTRVANHVYDGDARTREALTALESRLQRAEQADPAALIEQVVSRLGARLADAEARTADALQGLRGSLAALDARVGTVEGAGPTAAEQRLQALADTLSGQVEQARQEIARRLQSTSAGRVDERFAELAAQVAAAEQRSAQAIQRMGHEVLTMAEAVNRRLQTSEERSAEAIAQVGGEMARIAGAVEQRLGRAEQVQAEALERLGGEIGKITERLTERMIASERRAAQAIDDVGEQVARVTERIEQRNERASDDLAVRIRESEERTARLLEETRDRLEQRLAEAGQSRAEPPPAPSAAAFGPDLFSRAEPADDDEDLPPPVMERPSFREEPESHGFAPIPEPEEDLFGLDQPEPPARAEDPRPLSTREVIEQARAAARAATPAERPERLQARAKATWRTTGKTQPGMFGGLKPRAPNTTLQTALMVAGVAAFMTVGAAGVMLIEGPPESGPSLDQLANGSIHSAPRAAVALTPTPMGPMSPQPGENAALPEARRAPVGAPQAASDAFVESFLKAVQGLDAGQPGSLAKIKALADAGHAPAQTYLGQLYEGGDHGVVQNLTEARRWYQRAAQAGDTKGMYNLGLLYYRGLGGPQDLPGAVSWFRKAADRGVVNAQYNLGLIYQSASGVPLDYPEAYKWFSIAAASGDVAARESALALEKKLTPAQIAAAESLAGRFGNAGAARTSTRTVAQAQRILGRLGYYKGPADGAANDKLKLAVAAYQRDQGLAATGALDPSTVSRLSVFTR</sequence>
<dbReference type="OrthoDB" id="5295703at2"/>
<feature type="coiled-coil region" evidence="1">
    <location>
        <begin position="259"/>
        <end position="345"/>
    </location>
</feature>
<dbReference type="InterPro" id="IPR002477">
    <property type="entry name" value="Peptidoglycan-bd-like"/>
</dbReference>
<dbReference type="Gene3D" id="1.25.40.10">
    <property type="entry name" value="Tetratricopeptide repeat domain"/>
    <property type="match status" value="1"/>
</dbReference>
<feature type="coiled-coil region" evidence="1">
    <location>
        <begin position="105"/>
        <end position="157"/>
    </location>
</feature>
<comment type="caution">
    <text evidence="4">The sequence shown here is derived from an EMBL/GenBank/DDBJ whole genome shotgun (WGS) entry which is preliminary data.</text>
</comment>
<dbReference type="InterPro" id="IPR011990">
    <property type="entry name" value="TPR-like_helical_dom_sf"/>
</dbReference>
<dbReference type="Pfam" id="PF01471">
    <property type="entry name" value="PG_binding_1"/>
    <property type="match status" value="1"/>
</dbReference>
<keyword evidence="1" id="KW-0175">Coiled coil</keyword>
<dbReference type="EMBL" id="QFYR01000001">
    <property type="protein sequence ID" value="RAK56800.1"/>
    <property type="molecule type" value="Genomic_DNA"/>
</dbReference>
<feature type="region of interest" description="Disordered" evidence="2">
    <location>
        <begin position="46"/>
        <end position="69"/>
    </location>
</feature>
<reference evidence="5" key="1">
    <citation type="submission" date="2018-05" db="EMBL/GenBank/DDBJ databases">
        <authorList>
            <person name="Li X."/>
        </authorList>
    </citation>
    <scope>NUCLEOTIDE SEQUENCE [LARGE SCALE GENOMIC DNA]</scope>
    <source>
        <strain evidence="5">YIM 73061</strain>
    </source>
</reference>
<evidence type="ECO:0000313" key="4">
    <source>
        <dbReference type="EMBL" id="RAK56800.1"/>
    </source>
</evidence>
<dbReference type="Proteomes" id="UP000249725">
    <property type="component" value="Unassembled WGS sequence"/>
</dbReference>
<evidence type="ECO:0000313" key="5">
    <source>
        <dbReference type="Proteomes" id="UP000249725"/>
    </source>
</evidence>
<feature type="domain" description="Peptidoglycan binding-like" evidence="3">
    <location>
        <begin position="859"/>
        <end position="911"/>
    </location>
</feature>
<dbReference type="Gene3D" id="1.10.101.10">
    <property type="entry name" value="PGBD-like superfamily/PGBD"/>
    <property type="match status" value="1"/>
</dbReference>
<dbReference type="InterPro" id="IPR036365">
    <property type="entry name" value="PGBD-like_sf"/>
</dbReference>
<organism evidence="4 5">
    <name type="scientific">Phenylobacterium deserti</name>
    <dbReference type="NCBI Taxonomy" id="1914756"/>
    <lineage>
        <taxon>Bacteria</taxon>
        <taxon>Pseudomonadati</taxon>
        <taxon>Pseudomonadota</taxon>
        <taxon>Alphaproteobacteria</taxon>
        <taxon>Caulobacterales</taxon>
        <taxon>Caulobacteraceae</taxon>
        <taxon>Phenylobacterium</taxon>
    </lineage>
</organism>
<dbReference type="InterPro" id="IPR036366">
    <property type="entry name" value="PGBDSf"/>
</dbReference>
<dbReference type="Pfam" id="PF08238">
    <property type="entry name" value="Sel1"/>
    <property type="match status" value="3"/>
</dbReference>
<evidence type="ECO:0000259" key="3">
    <source>
        <dbReference type="Pfam" id="PF01471"/>
    </source>
</evidence>
<evidence type="ECO:0000256" key="1">
    <source>
        <dbReference type="SAM" id="Coils"/>
    </source>
</evidence>
<feature type="region of interest" description="Disordered" evidence="2">
    <location>
        <begin position="453"/>
        <end position="534"/>
    </location>
</feature>
<proteinExistence type="predicted"/>
<dbReference type="PANTHER" id="PTHR11102">
    <property type="entry name" value="SEL-1-LIKE PROTEIN"/>
    <property type="match status" value="1"/>
</dbReference>